<gene>
    <name evidence="7" type="ORF">LXM24_09030</name>
</gene>
<dbReference type="RefSeq" id="WP_234612664.1">
    <property type="nucleotide sequence ID" value="NZ_CP098806.1"/>
</dbReference>
<name>A0A9X1P8Z0_9BACT</name>
<keyword evidence="5" id="KW-0788">Thiol protease</keyword>
<dbReference type="EMBL" id="JAJTTA010000002">
    <property type="protein sequence ID" value="MCF0040225.1"/>
    <property type="molecule type" value="Genomic_DNA"/>
</dbReference>
<keyword evidence="4" id="KW-0378">Hydrolase</keyword>
<dbReference type="Gene3D" id="3.90.70.50">
    <property type="entry name" value="Peptidase C10, streptopain"/>
    <property type="match status" value="2"/>
</dbReference>
<dbReference type="GO" id="GO:0006508">
    <property type="term" value="P:proteolysis"/>
    <property type="evidence" value="ECO:0007669"/>
    <property type="project" value="UniProtKB-KW"/>
</dbReference>
<dbReference type="InterPro" id="IPR044934">
    <property type="entry name" value="Streptopain_sf"/>
</dbReference>
<dbReference type="InterPro" id="IPR000200">
    <property type="entry name" value="Peptidase_C10"/>
</dbReference>
<comment type="similarity">
    <text evidence="1">Belongs to the peptidase C10 family.</text>
</comment>
<dbReference type="SUPFAM" id="SSF54001">
    <property type="entry name" value="Cysteine proteinases"/>
    <property type="match status" value="1"/>
</dbReference>
<accession>A0A9X1P8Z0</accession>
<dbReference type="InterPro" id="IPR025896">
    <property type="entry name" value="Spi_Prtas-inh"/>
</dbReference>
<sequence>MKIVLLLFRLVFFCCLAAWIFVQCKRDEPAKNADPKPETRHDPLTISMNEAREVASFPAETSTRINADSSARMLSREDEVIDQLAIADSADGSPLLYIFKKEKGFAIISADLRVMPILAFSESSNIDVNNIPNGVSLWLDMAKTKVREARNKGGEPHPIVMKEWQKFLSRKLRIEDTNCLEWYQWGQFKCQNKSTTKGPLLSTVWGQSALSTTKLSTGGNCDGCGRRFAGCGPVAMAQIEEYYHPNLARPRVSKDKCTATLAGEHSLGTLMKTMGDKAKASYNYMGTCNTFTWPADVKSGLKSFGFSSGGSGSEAYNYSVIKSELGGLHPVLFWGSTCLSCFEDYHIWVCEGYQENEYSEFDCATKLCKEWSFTYLRMNWGWDGKWNDYYALGQYNPKGEDYNGNLHIITGIRP</sequence>
<feature type="domain" description="Spi protease inhibitor" evidence="6">
    <location>
        <begin position="46"/>
        <end position="145"/>
    </location>
</feature>
<evidence type="ECO:0000313" key="7">
    <source>
        <dbReference type="EMBL" id="MCF0040225.1"/>
    </source>
</evidence>
<evidence type="ECO:0000256" key="3">
    <source>
        <dbReference type="ARBA" id="ARBA00022729"/>
    </source>
</evidence>
<comment type="caution">
    <text evidence="7">The sequence shown here is derived from an EMBL/GenBank/DDBJ whole genome shotgun (WGS) entry which is preliminary data.</text>
</comment>
<dbReference type="Pfam" id="PF13734">
    <property type="entry name" value="Inhibitor_I69"/>
    <property type="match status" value="1"/>
</dbReference>
<proteinExistence type="inferred from homology"/>
<organism evidence="7 8">
    <name type="scientific">Dyadobacter fanqingshengii</name>
    <dbReference type="NCBI Taxonomy" id="2906443"/>
    <lineage>
        <taxon>Bacteria</taxon>
        <taxon>Pseudomonadati</taxon>
        <taxon>Bacteroidota</taxon>
        <taxon>Cytophagia</taxon>
        <taxon>Cytophagales</taxon>
        <taxon>Spirosomataceae</taxon>
        <taxon>Dyadobacter</taxon>
    </lineage>
</organism>
<dbReference type="GO" id="GO:0008234">
    <property type="term" value="F:cysteine-type peptidase activity"/>
    <property type="evidence" value="ECO:0007669"/>
    <property type="project" value="UniProtKB-KW"/>
</dbReference>
<dbReference type="Pfam" id="PF01640">
    <property type="entry name" value="Peptidase_C10"/>
    <property type="match status" value="1"/>
</dbReference>
<keyword evidence="8" id="KW-1185">Reference proteome</keyword>
<dbReference type="AlphaFoldDB" id="A0A9X1P8Z0"/>
<evidence type="ECO:0000256" key="4">
    <source>
        <dbReference type="ARBA" id="ARBA00022801"/>
    </source>
</evidence>
<keyword evidence="3" id="KW-0732">Signal</keyword>
<dbReference type="InterPro" id="IPR038765">
    <property type="entry name" value="Papain-like_cys_pep_sf"/>
</dbReference>
<reference evidence="7" key="1">
    <citation type="submission" date="2021-12" db="EMBL/GenBank/DDBJ databases">
        <title>Novel species in genus Dyadobacter.</title>
        <authorList>
            <person name="Ma C."/>
        </authorList>
    </citation>
    <scope>NUCLEOTIDE SEQUENCE</scope>
    <source>
        <strain evidence="7">CY399</strain>
    </source>
</reference>
<protein>
    <submittedName>
        <fullName evidence="7">C10 family peptidase</fullName>
    </submittedName>
</protein>
<keyword evidence="2" id="KW-0645">Protease</keyword>
<evidence type="ECO:0000313" key="8">
    <source>
        <dbReference type="Proteomes" id="UP001139700"/>
    </source>
</evidence>
<evidence type="ECO:0000259" key="6">
    <source>
        <dbReference type="Pfam" id="PF13734"/>
    </source>
</evidence>
<evidence type="ECO:0000256" key="1">
    <source>
        <dbReference type="ARBA" id="ARBA00009693"/>
    </source>
</evidence>
<evidence type="ECO:0000256" key="5">
    <source>
        <dbReference type="ARBA" id="ARBA00022807"/>
    </source>
</evidence>
<evidence type="ECO:0000256" key="2">
    <source>
        <dbReference type="ARBA" id="ARBA00022670"/>
    </source>
</evidence>
<dbReference type="Proteomes" id="UP001139700">
    <property type="component" value="Unassembled WGS sequence"/>
</dbReference>